<protein>
    <submittedName>
        <fullName evidence="8">Predicted protein</fullName>
    </submittedName>
</protein>
<dbReference type="SUPFAM" id="SSF54928">
    <property type="entry name" value="RNA-binding domain, RBD"/>
    <property type="match status" value="1"/>
</dbReference>
<reference evidence="8 9" key="1">
    <citation type="journal article" date="2010" name="Cell">
        <title>The genome of Naegleria gruberi illuminates early eukaryotic versatility.</title>
        <authorList>
            <person name="Fritz-Laylin L.K."/>
            <person name="Prochnik S.E."/>
            <person name="Ginger M.L."/>
            <person name="Dacks J.B."/>
            <person name="Carpenter M.L."/>
            <person name="Field M.C."/>
            <person name="Kuo A."/>
            <person name="Paredez A."/>
            <person name="Chapman J."/>
            <person name="Pham J."/>
            <person name="Shu S."/>
            <person name="Neupane R."/>
            <person name="Cipriano M."/>
            <person name="Mancuso J."/>
            <person name="Tu H."/>
            <person name="Salamov A."/>
            <person name="Lindquist E."/>
            <person name="Shapiro H."/>
            <person name="Lucas S."/>
            <person name="Grigoriev I.V."/>
            <person name="Cande W.Z."/>
            <person name="Fulton C."/>
            <person name="Rokhsar D.S."/>
            <person name="Dawson S.C."/>
        </authorList>
    </citation>
    <scope>NUCLEOTIDE SEQUENCE [LARGE SCALE GENOMIC DNA]</scope>
    <source>
        <strain evidence="8 9">NEG-M</strain>
    </source>
</reference>
<dbReference type="InterPro" id="IPR034240">
    <property type="entry name" value="eIF3G_RRM"/>
</dbReference>
<dbReference type="InterPro" id="IPR012677">
    <property type="entry name" value="Nucleotide-bd_a/b_plait_sf"/>
</dbReference>
<feature type="domain" description="RRM" evidence="7">
    <location>
        <begin position="179"/>
        <end position="255"/>
    </location>
</feature>
<evidence type="ECO:0000313" key="8">
    <source>
        <dbReference type="EMBL" id="EFC45882.1"/>
    </source>
</evidence>
<dbReference type="InterPro" id="IPR017334">
    <property type="entry name" value="eIF3_g"/>
</dbReference>
<dbReference type="OMA" id="ICQGDHF"/>
<evidence type="ECO:0000256" key="3">
    <source>
        <dbReference type="ARBA" id="ARBA00022884"/>
    </source>
</evidence>
<dbReference type="PIRSF" id="PIRSF037949">
    <property type="entry name" value="Transl_init_eIF-3_RNA-bind"/>
    <property type="match status" value="1"/>
</dbReference>
<dbReference type="EMBL" id="GG738861">
    <property type="protein sequence ID" value="EFC45882.1"/>
    <property type="molecule type" value="Genomic_DNA"/>
</dbReference>
<proteinExistence type="predicted"/>
<evidence type="ECO:0000256" key="1">
    <source>
        <dbReference type="ARBA" id="ARBA00022490"/>
    </source>
</evidence>
<dbReference type="InterPro" id="IPR035979">
    <property type="entry name" value="RBD_domain_sf"/>
</dbReference>
<evidence type="ECO:0000256" key="4">
    <source>
        <dbReference type="ARBA" id="ARBA00022917"/>
    </source>
</evidence>
<dbReference type="PANTHER" id="PTHR10352">
    <property type="entry name" value="EUKARYOTIC TRANSLATION INITIATION FACTOR 3 SUBUNIT G"/>
    <property type="match status" value="1"/>
</dbReference>
<dbReference type="STRING" id="5762.D2VBC2"/>
<dbReference type="InterPro" id="IPR000504">
    <property type="entry name" value="RRM_dom"/>
</dbReference>
<feature type="region of interest" description="Disordered" evidence="6">
    <location>
        <begin position="125"/>
        <end position="173"/>
    </location>
</feature>
<evidence type="ECO:0000259" key="7">
    <source>
        <dbReference type="PROSITE" id="PS50102"/>
    </source>
</evidence>
<keyword evidence="4" id="KW-0648">Protein biosynthesis</keyword>
<dbReference type="VEuPathDB" id="AmoebaDB:NAEGRDRAFT_48157"/>
<sequence>MLATSSNKSWADQQEEQDGTIVQVSEENGIKTIVEEKIKDGKKVRITKKVKTVKVQKKNIPIVEERRKWKKFGQAGQAGLLPDVTSVGEPIHFEYTNNKKSTTTTQTAMDEQEVLLNRIQMQLAKEATEATEQETTPENTEEDENKLKAPSSNAYVPPSMKNRTTGGFGGGRTDSEVNTTIKVSNLDVKATEQDLRLLFGQVGRIIKVFVPGDRGRNRGFALITYSTVEEAEEAIEKFERFSLNHLLLSVEWSENKKRF</sequence>
<dbReference type="Proteomes" id="UP000006671">
    <property type="component" value="Unassembled WGS sequence"/>
</dbReference>
<dbReference type="SMART" id="SM00360">
    <property type="entry name" value="RRM"/>
    <property type="match status" value="1"/>
</dbReference>
<keyword evidence="1" id="KW-0963">Cytoplasm</keyword>
<dbReference type="GO" id="GO:0003723">
    <property type="term" value="F:RNA binding"/>
    <property type="evidence" value="ECO:0007669"/>
    <property type="project" value="UniProtKB-UniRule"/>
</dbReference>
<keyword evidence="2" id="KW-0396">Initiation factor</keyword>
<evidence type="ECO:0000256" key="5">
    <source>
        <dbReference type="PROSITE-ProRule" id="PRU00176"/>
    </source>
</evidence>
<dbReference type="GeneID" id="8850494"/>
<dbReference type="InParanoid" id="D2VBC2"/>
<dbReference type="AlphaFoldDB" id="D2VBC2"/>
<gene>
    <name evidence="8" type="ORF">NAEGRDRAFT_48157</name>
</gene>
<dbReference type="GO" id="GO:0003743">
    <property type="term" value="F:translation initiation factor activity"/>
    <property type="evidence" value="ECO:0007669"/>
    <property type="project" value="UniProtKB-KW"/>
</dbReference>
<feature type="region of interest" description="Disordered" evidence="6">
    <location>
        <begin position="1"/>
        <end position="23"/>
    </location>
</feature>
<evidence type="ECO:0000313" key="9">
    <source>
        <dbReference type="Proteomes" id="UP000006671"/>
    </source>
</evidence>
<dbReference type="eggNOG" id="KOG0122">
    <property type="taxonomic scope" value="Eukaryota"/>
</dbReference>
<accession>D2VBC2</accession>
<dbReference type="OrthoDB" id="639027at2759"/>
<dbReference type="Gene3D" id="3.30.70.330">
    <property type="match status" value="1"/>
</dbReference>
<feature type="compositionally biased region" description="Polar residues" evidence="6">
    <location>
        <begin position="1"/>
        <end position="12"/>
    </location>
</feature>
<dbReference type="KEGG" id="ngr:NAEGRDRAFT_48157"/>
<organism evidence="9">
    <name type="scientific">Naegleria gruberi</name>
    <name type="common">Amoeba</name>
    <dbReference type="NCBI Taxonomy" id="5762"/>
    <lineage>
        <taxon>Eukaryota</taxon>
        <taxon>Discoba</taxon>
        <taxon>Heterolobosea</taxon>
        <taxon>Tetramitia</taxon>
        <taxon>Eutetramitia</taxon>
        <taxon>Vahlkampfiidae</taxon>
        <taxon>Naegleria</taxon>
    </lineage>
</organism>
<name>D2VBC2_NAEGR</name>
<evidence type="ECO:0000256" key="2">
    <source>
        <dbReference type="ARBA" id="ARBA00022540"/>
    </source>
</evidence>
<dbReference type="PROSITE" id="PS50102">
    <property type="entry name" value="RRM"/>
    <property type="match status" value="1"/>
</dbReference>
<dbReference type="FunCoup" id="D2VBC2">
    <property type="interactions" value="498"/>
</dbReference>
<dbReference type="InterPro" id="IPR024675">
    <property type="entry name" value="eIF3g_N"/>
</dbReference>
<dbReference type="GO" id="GO:0005852">
    <property type="term" value="C:eukaryotic translation initiation factor 3 complex"/>
    <property type="evidence" value="ECO:0007669"/>
    <property type="project" value="InterPro"/>
</dbReference>
<dbReference type="CDD" id="cd12408">
    <property type="entry name" value="RRM_eIF3G_like"/>
    <property type="match status" value="1"/>
</dbReference>
<dbReference type="Pfam" id="PF00076">
    <property type="entry name" value="RRM_1"/>
    <property type="match status" value="1"/>
</dbReference>
<keyword evidence="3 5" id="KW-0694">RNA-binding</keyword>
<evidence type="ECO:0000256" key="6">
    <source>
        <dbReference type="SAM" id="MobiDB-lite"/>
    </source>
</evidence>
<keyword evidence="9" id="KW-1185">Reference proteome</keyword>
<dbReference type="Pfam" id="PF12353">
    <property type="entry name" value="eIF3g"/>
    <property type="match status" value="1"/>
</dbReference>
<dbReference type="RefSeq" id="XP_002678626.1">
    <property type="nucleotide sequence ID" value="XM_002678580.1"/>
</dbReference>